<evidence type="ECO:0000313" key="4">
    <source>
        <dbReference type="Proteomes" id="UP000234789"/>
    </source>
</evidence>
<evidence type="ECO:0000256" key="1">
    <source>
        <dbReference type="SAM" id="MobiDB-lite"/>
    </source>
</evidence>
<organism evidence="3 4">
    <name type="scientific">Paenibacillus pasadenensis</name>
    <dbReference type="NCBI Taxonomy" id="217090"/>
    <lineage>
        <taxon>Bacteria</taxon>
        <taxon>Bacillati</taxon>
        <taxon>Bacillota</taxon>
        <taxon>Bacilli</taxon>
        <taxon>Bacillales</taxon>
        <taxon>Paenibacillaceae</taxon>
        <taxon>Paenibacillus</taxon>
    </lineage>
</organism>
<dbReference type="AlphaFoldDB" id="A0A2N5N1X2"/>
<comment type="caution">
    <text evidence="3">The sequence shown here is derived from an EMBL/GenBank/DDBJ whole genome shotgun (WGS) entry which is preliminary data.</text>
</comment>
<evidence type="ECO:0000259" key="2">
    <source>
        <dbReference type="SMART" id="SM00858"/>
    </source>
</evidence>
<gene>
    <name evidence="3" type="ORF">B8V81_2747</name>
</gene>
<protein>
    <submittedName>
        <fullName evidence="3">Flp pilus assembly protein RcpC/CpaB</fullName>
    </submittedName>
</protein>
<keyword evidence="4" id="KW-1185">Reference proteome</keyword>
<feature type="region of interest" description="Disordered" evidence="1">
    <location>
        <begin position="212"/>
        <end position="301"/>
    </location>
</feature>
<dbReference type="Gene3D" id="3.90.1210.10">
    <property type="entry name" value="Antifreeze-like/N-acetylneuraminic acid synthase C-terminal domain"/>
    <property type="match status" value="1"/>
</dbReference>
<dbReference type="OrthoDB" id="2989382at2"/>
<dbReference type="EMBL" id="NFEZ01000004">
    <property type="protein sequence ID" value="PLT44316.1"/>
    <property type="molecule type" value="Genomic_DNA"/>
</dbReference>
<dbReference type="InterPro" id="IPR013974">
    <property type="entry name" value="SAF"/>
</dbReference>
<evidence type="ECO:0000313" key="3">
    <source>
        <dbReference type="EMBL" id="PLT44316.1"/>
    </source>
</evidence>
<feature type="compositionally biased region" description="Low complexity" evidence="1">
    <location>
        <begin position="216"/>
        <end position="225"/>
    </location>
</feature>
<accession>A0A2N5N1X2</accession>
<dbReference type="Pfam" id="PF08666">
    <property type="entry name" value="SAF"/>
    <property type="match status" value="1"/>
</dbReference>
<feature type="domain" description="SAF" evidence="2">
    <location>
        <begin position="41"/>
        <end position="103"/>
    </location>
</feature>
<dbReference type="RefSeq" id="WP_028600220.1">
    <property type="nucleotide sequence ID" value="NZ_BIMM01000116.1"/>
</dbReference>
<dbReference type="SMART" id="SM00858">
    <property type="entry name" value="SAF"/>
    <property type="match status" value="1"/>
</dbReference>
<reference evidence="3 4" key="1">
    <citation type="submission" date="2017-05" db="EMBL/GenBank/DDBJ databases">
        <title>Functional genome analysis of Paenibacillus pasadenensis strain R16: insights on endophytic life style and antifungal activity.</title>
        <authorList>
            <person name="Passera A."/>
            <person name="Marcolungo L."/>
            <person name="Casati P."/>
            <person name="Brasca M."/>
            <person name="Quaglino F."/>
            <person name="Delledonne M."/>
        </authorList>
    </citation>
    <scope>NUCLEOTIDE SEQUENCE [LARGE SCALE GENOMIC DNA]</scope>
    <source>
        <strain evidence="3 4">R16</strain>
    </source>
</reference>
<feature type="compositionally biased region" description="Low complexity" evidence="1">
    <location>
        <begin position="233"/>
        <end position="301"/>
    </location>
</feature>
<dbReference type="CDD" id="cd11614">
    <property type="entry name" value="SAF_CpaB_FlgA_like"/>
    <property type="match status" value="1"/>
</dbReference>
<dbReference type="Proteomes" id="UP000234789">
    <property type="component" value="Unassembled WGS sequence"/>
</dbReference>
<proteinExistence type="predicted"/>
<sequence>MFESKRRALLLLLLSLAFGAAAVILFSSYMQETKDSLGELVTVQVAGSDIPAGRVIDETLLEEQELPRKYMLDSLIESPADLIGRVSMVPIVKGAVITQAMLRDNSLVSGDFRQVLLRAPLAVFDDQIDAYDQVDLLISYEQDGEGGQTAGADRRTTQVLLKGVTVSSVHKTGDEITAVGVMVKLADAKSVVWALNYGKEVRLLKTGNAKAAQEKGSLPDAAAPSASPPASPVPSASPAAGAASGAASSSGAAGTAPDSGTAGAAPGSGSAAKTQAAPDSAAKPSPSVKPSPSASPAKGGQ</sequence>
<name>A0A2N5N1X2_9BACL</name>